<dbReference type="Proteomes" id="UP001203579">
    <property type="component" value="Unassembled WGS sequence"/>
</dbReference>
<evidence type="ECO:0000313" key="2">
    <source>
        <dbReference type="EMBL" id="MCL8493849.1"/>
    </source>
</evidence>
<keyword evidence="1" id="KW-1133">Transmembrane helix</keyword>
<reference evidence="2 3" key="1">
    <citation type="submission" date="2022-05" db="EMBL/GenBank/DDBJ databases">
        <title>Corynebacterium sp. B5-R-101 sp. nov., isolated from human feces.</title>
        <authorList>
            <person name="Shamsuzzaman M."/>
            <person name="Dahal R.H."/>
        </authorList>
    </citation>
    <scope>NUCLEOTIDE SEQUENCE [LARGE SCALE GENOMIC DNA]</scope>
    <source>
        <strain evidence="2 3">B5-R-101</strain>
    </source>
</reference>
<dbReference type="RefSeq" id="WP_250224273.1">
    <property type="nucleotide sequence ID" value="NZ_JAMFTR010000004.1"/>
</dbReference>
<dbReference type="EMBL" id="JAMKFF010000004">
    <property type="protein sequence ID" value="MCL8493849.1"/>
    <property type="molecule type" value="Genomic_DNA"/>
</dbReference>
<accession>A0ABT0TAY6</accession>
<evidence type="ECO:0000313" key="3">
    <source>
        <dbReference type="Proteomes" id="UP001203579"/>
    </source>
</evidence>
<keyword evidence="3" id="KW-1185">Reference proteome</keyword>
<comment type="caution">
    <text evidence="2">The sequence shown here is derived from an EMBL/GenBank/DDBJ whole genome shotgun (WGS) entry which is preliminary data.</text>
</comment>
<keyword evidence="1" id="KW-0472">Membrane</keyword>
<name>A0ABT0TAY6_9CORY</name>
<sequence>MIVAVVVIVASMAIYYIAERPELAPAFPVDVPLVAAIATIIGLAVQKTEMVAVW</sequence>
<keyword evidence="1" id="KW-0812">Transmembrane</keyword>
<feature type="transmembrane region" description="Helical" evidence="1">
    <location>
        <begin position="23"/>
        <end position="45"/>
    </location>
</feature>
<organism evidence="2 3">
    <name type="scientific">Corynebacterium intestinale</name>
    <dbReference type="NCBI Taxonomy" id="2943492"/>
    <lineage>
        <taxon>Bacteria</taxon>
        <taxon>Bacillati</taxon>
        <taxon>Actinomycetota</taxon>
        <taxon>Actinomycetes</taxon>
        <taxon>Mycobacteriales</taxon>
        <taxon>Corynebacteriaceae</taxon>
        <taxon>Corynebacterium</taxon>
    </lineage>
</organism>
<proteinExistence type="predicted"/>
<gene>
    <name evidence="2" type="ORF">M5J06_06855</name>
</gene>
<evidence type="ECO:0000256" key="1">
    <source>
        <dbReference type="SAM" id="Phobius"/>
    </source>
</evidence>
<protein>
    <submittedName>
        <fullName evidence="2">Uncharacterized protein</fullName>
    </submittedName>
</protein>